<organism evidence="1 2">
    <name type="scientific">Flavobacterium supellecticarium</name>
    <dbReference type="NCBI Taxonomy" id="2565924"/>
    <lineage>
        <taxon>Bacteria</taxon>
        <taxon>Pseudomonadati</taxon>
        <taxon>Bacteroidota</taxon>
        <taxon>Flavobacteriia</taxon>
        <taxon>Flavobacteriales</taxon>
        <taxon>Flavobacteriaceae</taxon>
        <taxon>Flavobacterium</taxon>
    </lineage>
</organism>
<dbReference type="RefSeq" id="WP_136404478.1">
    <property type="nucleotide sequence ID" value="NZ_SSNZ01000013.1"/>
</dbReference>
<keyword evidence="2" id="KW-1185">Reference proteome</keyword>
<sequence>MGKLKSWTLFTVVIILAVIDQTTDIMPVFLKQINAPEWVGSVLRIFVAVCGALKLRLQEPPAKQTNNESAPMV</sequence>
<dbReference type="AlphaFoldDB" id="A0A4S3ZP67"/>
<reference evidence="1 2" key="1">
    <citation type="submission" date="2019-04" db="EMBL/GenBank/DDBJ databases">
        <title>Flavobacterium sp. nov. isolated from construction timber.</title>
        <authorList>
            <person name="Lin S.-Y."/>
            <person name="Chang C.-T."/>
            <person name="Young C.-C."/>
        </authorList>
    </citation>
    <scope>NUCLEOTIDE SEQUENCE [LARGE SCALE GENOMIC DNA]</scope>
    <source>
        <strain evidence="1 2">CC-CTC003</strain>
    </source>
</reference>
<name>A0A4S3ZP67_9FLAO</name>
<dbReference type="Proteomes" id="UP000307507">
    <property type="component" value="Unassembled WGS sequence"/>
</dbReference>
<proteinExistence type="predicted"/>
<protein>
    <submittedName>
        <fullName evidence="1">Uncharacterized protein</fullName>
    </submittedName>
</protein>
<dbReference type="EMBL" id="SSNZ01000013">
    <property type="protein sequence ID" value="THF47292.1"/>
    <property type="molecule type" value="Genomic_DNA"/>
</dbReference>
<comment type="caution">
    <text evidence="1">The sequence shown here is derived from an EMBL/GenBank/DDBJ whole genome shotgun (WGS) entry which is preliminary data.</text>
</comment>
<gene>
    <name evidence="1" type="ORF">E6C50_17150</name>
</gene>
<dbReference type="OrthoDB" id="9969208at2"/>
<evidence type="ECO:0000313" key="1">
    <source>
        <dbReference type="EMBL" id="THF47292.1"/>
    </source>
</evidence>
<evidence type="ECO:0000313" key="2">
    <source>
        <dbReference type="Proteomes" id="UP000307507"/>
    </source>
</evidence>
<accession>A0A4S3ZP67</accession>